<protein>
    <submittedName>
        <fullName evidence="1">Uncharacterized protein</fullName>
    </submittedName>
</protein>
<dbReference type="RefSeq" id="WP_338396803.1">
    <property type="nucleotide sequence ID" value="NZ_AP025292.1"/>
</dbReference>
<accession>A0ABM7VET4</accession>
<reference evidence="1 2" key="1">
    <citation type="submission" date="2021-12" db="EMBL/GenBank/DDBJ databases">
        <title>Genome sequencing of bacteria with rrn-lacking chromosome and rrn-plasmid.</title>
        <authorList>
            <person name="Anda M."/>
            <person name="Iwasaki W."/>
        </authorList>
    </citation>
    <scope>NUCLEOTIDE SEQUENCE [LARGE SCALE GENOMIC DNA]</scope>
    <source>
        <strain evidence="1 2">NBRC 101262</strain>
    </source>
</reference>
<keyword evidence="2" id="KW-1185">Reference proteome</keyword>
<sequence>MNHLLKRTFAAVSILLCIISLVQPLSLSFAESPGLKPVDTLAFFHKKVIIIDRYDHMVFDGQIKEMNTIILSLYEHSDYLTTIDGVDYHHFTN</sequence>
<dbReference type="EMBL" id="AP025292">
    <property type="protein sequence ID" value="BDC99453.1"/>
    <property type="molecule type" value="Genomic_DNA"/>
</dbReference>
<name>A0ABM7VET4_9BACT</name>
<proteinExistence type="predicted"/>
<evidence type="ECO:0000313" key="1">
    <source>
        <dbReference type="EMBL" id="BDC99453.1"/>
    </source>
</evidence>
<gene>
    <name evidence="1" type="ORF">PEPS_17340</name>
</gene>
<organism evidence="1 2">
    <name type="scientific">Persicobacter psychrovividus</name>
    <dbReference type="NCBI Taxonomy" id="387638"/>
    <lineage>
        <taxon>Bacteria</taxon>
        <taxon>Pseudomonadati</taxon>
        <taxon>Bacteroidota</taxon>
        <taxon>Cytophagia</taxon>
        <taxon>Cytophagales</taxon>
        <taxon>Persicobacteraceae</taxon>
        <taxon>Persicobacter</taxon>
    </lineage>
</organism>
<dbReference type="Proteomes" id="UP001354989">
    <property type="component" value="Chromosome"/>
</dbReference>
<evidence type="ECO:0000313" key="2">
    <source>
        <dbReference type="Proteomes" id="UP001354989"/>
    </source>
</evidence>